<proteinExistence type="predicted"/>
<feature type="region of interest" description="Disordered" evidence="1">
    <location>
        <begin position="306"/>
        <end position="400"/>
    </location>
</feature>
<name>A0A2N9II59_FAGSY</name>
<accession>A0A2N9II59</accession>
<evidence type="ECO:0008006" key="3">
    <source>
        <dbReference type="Google" id="ProtNLM"/>
    </source>
</evidence>
<feature type="compositionally biased region" description="Basic residues" evidence="1">
    <location>
        <begin position="245"/>
        <end position="266"/>
    </location>
</feature>
<feature type="compositionally biased region" description="Low complexity" evidence="1">
    <location>
        <begin position="313"/>
        <end position="325"/>
    </location>
</feature>
<gene>
    <name evidence="2" type="ORF">FSB_LOCUS53289</name>
</gene>
<feature type="region of interest" description="Disordered" evidence="1">
    <location>
        <begin position="239"/>
        <end position="287"/>
    </location>
</feature>
<reference evidence="2" key="1">
    <citation type="submission" date="2018-02" db="EMBL/GenBank/DDBJ databases">
        <authorList>
            <person name="Cohen D.B."/>
            <person name="Kent A.D."/>
        </authorList>
    </citation>
    <scope>NUCLEOTIDE SEQUENCE</scope>
</reference>
<dbReference type="EMBL" id="OIVN01006115">
    <property type="protein sequence ID" value="SPD25407.1"/>
    <property type="molecule type" value="Genomic_DNA"/>
</dbReference>
<protein>
    <recommendedName>
        <fullName evidence="3">Aminotransferase-like plant mobile domain-containing protein</fullName>
    </recommendedName>
</protein>
<evidence type="ECO:0000313" key="2">
    <source>
        <dbReference type="EMBL" id="SPD25407.1"/>
    </source>
</evidence>
<evidence type="ECO:0000256" key="1">
    <source>
        <dbReference type="SAM" id="MobiDB-lite"/>
    </source>
</evidence>
<organism evidence="2">
    <name type="scientific">Fagus sylvatica</name>
    <name type="common">Beechnut</name>
    <dbReference type="NCBI Taxonomy" id="28930"/>
    <lineage>
        <taxon>Eukaryota</taxon>
        <taxon>Viridiplantae</taxon>
        <taxon>Streptophyta</taxon>
        <taxon>Embryophyta</taxon>
        <taxon>Tracheophyta</taxon>
        <taxon>Spermatophyta</taxon>
        <taxon>Magnoliopsida</taxon>
        <taxon>eudicotyledons</taxon>
        <taxon>Gunneridae</taxon>
        <taxon>Pentapetalae</taxon>
        <taxon>rosids</taxon>
        <taxon>fabids</taxon>
        <taxon>Fagales</taxon>
        <taxon>Fagaceae</taxon>
        <taxon>Fagus</taxon>
    </lineage>
</organism>
<sequence>MFLGHLYSQLDLLHDCEVERDSCHILLAAFNTTVLQTFLWEYSVNSSLLQRIKQLRGPTPLIYELKAEDHQSLAYLFAVNLGWLPIFSATSVEYTPYCPQRVKRQFGLDQDVPTNLQEATPPFPSLAPFIKSRAFAYWEGKFNRVMIPSDHRFGFNTEFYWQRLAHAMIGYVNISKTNKTPISSHCKPQISNPCFSPPSQSAITYGNSWKESVNIVEKRLIMPSKRGKGNKRDVFMDSAVEKGSKKPAHSPKKASSKKTKVGKKSRYAAPLPRPEKKFATTPSETTIESAATLSKAKGVAMSFSKRNSAAVPSSEGKGKQAASSKAGKKSVAFRPYKDQRKPATSSSSLNEEQPSTVPACSPLKKKKSAVPPPPSGVATRTRSKSGFKATHKPGRPSGAVVVVEDSDTVVDDISISSSDRDDPLAVATDQGEDMGRSFASSFKADVGSTEGSHFVSSDSFFYVAPGSMHEEQMASAGSTADADDVLKASELNVESADLTRHDLAIITHASHSFEYGSGALMAYVMEGVSLFEATSRLGIIPAGGIIISVSRISGEVPSVGEFPFVSEISMPEEVYTQGFVRNEFAADLVTAPEVYSNIDSAVSHGVQAEGTSSPVAAMPAGGEHLNNIGTSDTIRLFEVDTDAGVPTGYPLDKRTPNPHPEWHLQARVIEQGQSSRDSWATSVEVGAIFGEVADLTLGNLTKGRLTPTPSGISRSLMGLWCPLGTFGSQVIACPIMQQLTTKHGNFVAKFKLGAGFGGPMLSLLGSVLAAMSKFDLGSVTKVQILAWKSVMQDLMEVGFDLGFMISTADSLASFWQEALR</sequence>
<dbReference type="AlphaFoldDB" id="A0A2N9II59"/>
<feature type="region of interest" description="Disordered" evidence="1">
    <location>
        <begin position="413"/>
        <end position="432"/>
    </location>
</feature>
<feature type="compositionally biased region" description="Basic residues" evidence="1">
    <location>
        <begin position="381"/>
        <end position="394"/>
    </location>
</feature>
<feature type="compositionally biased region" description="Polar residues" evidence="1">
    <location>
        <begin position="342"/>
        <end position="358"/>
    </location>
</feature>